<sequence>MTVRRGDRDRGTISIFVALGSAMMLLFLGIVVDCGGELRALADADATAQEAARVGGQQIDQTTLFGGGGYQINLQQGYAAATAYLQKLPGYQGVVAEPPPGTKMDANATSITVVIHPVYRTALLGLFGESSLKIEGTGTATLVVNGTKEG</sequence>
<proteinExistence type="predicted"/>
<keyword evidence="1" id="KW-0812">Transmembrane</keyword>
<keyword evidence="1" id="KW-1133">Transmembrane helix</keyword>
<evidence type="ECO:0000313" key="3">
    <source>
        <dbReference type="Proteomes" id="UP000317940"/>
    </source>
</evidence>
<evidence type="ECO:0008006" key="4">
    <source>
        <dbReference type="Google" id="ProtNLM"/>
    </source>
</evidence>
<accession>A0A561UAR5</accession>
<evidence type="ECO:0000313" key="2">
    <source>
        <dbReference type="EMBL" id="TWF96458.1"/>
    </source>
</evidence>
<keyword evidence="1" id="KW-0472">Membrane</keyword>
<gene>
    <name evidence="2" type="ORF">FHX73_11230</name>
</gene>
<protein>
    <recommendedName>
        <fullName evidence="4">Flp pilus-assembly TadE/G-like protein</fullName>
    </recommendedName>
</protein>
<dbReference type="OrthoDB" id="4268245at2"/>
<feature type="transmembrane region" description="Helical" evidence="1">
    <location>
        <begin position="12"/>
        <end position="32"/>
    </location>
</feature>
<keyword evidence="3" id="KW-1185">Reference proteome</keyword>
<dbReference type="RefSeq" id="WP_145902814.1">
    <property type="nucleotide sequence ID" value="NZ_BAAAMZ010000004.1"/>
</dbReference>
<dbReference type="AlphaFoldDB" id="A0A561UAR5"/>
<comment type="caution">
    <text evidence="2">The sequence shown here is derived from an EMBL/GenBank/DDBJ whole genome shotgun (WGS) entry which is preliminary data.</text>
</comment>
<reference evidence="2 3" key="1">
    <citation type="submission" date="2019-06" db="EMBL/GenBank/DDBJ databases">
        <title>Sequencing the genomes of 1000 actinobacteria strains.</title>
        <authorList>
            <person name="Klenk H.-P."/>
        </authorList>
    </citation>
    <scope>NUCLEOTIDE SEQUENCE [LARGE SCALE GENOMIC DNA]</scope>
    <source>
        <strain evidence="2 3">DSM 44826</strain>
    </source>
</reference>
<dbReference type="Proteomes" id="UP000317940">
    <property type="component" value="Unassembled WGS sequence"/>
</dbReference>
<evidence type="ECO:0000256" key="1">
    <source>
        <dbReference type="SAM" id="Phobius"/>
    </source>
</evidence>
<organism evidence="2 3">
    <name type="scientific">Kitasatospora viridis</name>
    <dbReference type="NCBI Taxonomy" id="281105"/>
    <lineage>
        <taxon>Bacteria</taxon>
        <taxon>Bacillati</taxon>
        <taxon>Actinomycetota</taxon>
        <taxon>Actinomycetes</taxon>
        <taxon>Kitasatosporales</taxon>
        <taxon>Streptomycetaceae</taxon>
        <taxon>Kitasatospora</taxon>
    </lineage>
</organism>
<name>A0A561UAR5_9ACTN</name>
<dbReference type="EMBL" id="VIWT01000001">
    <property type="protein sequence ID" value="TWF96458.1"/>
    <property type="molecule type" value="Genomic_DNA"/>
</dbReference>